<organism evidence="15 16">
    <name type="scientific">Toxocara canis</name>
    <name type="common">Canine roundworm</name>
    <dbReference type="NCBI Taxonomy" id="6265"/>
    <lineage>
        <taxon>Eukaryota</taxon>
        <taxon>Metazoa</taxon>
        <taxon>Ecdysozoa</taxon>
        <taxon>Nematoda</taxon>
        <taxon>Chromadorea</taxon>
        <taxon>Rhabditida</taxon>
        <taxon>Spirurina</taxon>
        <taxon>Ascaridomorpha</taxon>
        <taxon>Ascaridoidea</taxon>
        <taxon>Toxocaridae</taxon>
        <taxon>Toxocara</taxon>
    </lineage>
</organism>
<feature type="domain" description="Myosin N-terminal SH3-like" evidence="13">
    <location>
        <begin position="36"/>
        <end position="87"/>
    </location>
</feature>
<feature type="region of interest" description="Disordered" evidence="11">
    <location>
        <begin position="1938"/>
        <end position="1990"/>
    </location>
</feature>
<keyword evidence="4" id="KW-0112">Calmodulin-binding</keyword>
<proteinExistence type="inferred from homology"/>
<dbReference type="GO" id="GO:0005516">
    <property type="term" value="F:calmodulin binding"/>
    <property type="evidence" value="ECO:0007669"/>
    <property type="project" value="UniProtKB-KW"/>
</dbReference>
<dbReference type="InterPro" id="IPR008989">
    <property type="entry name" value="Myosin_S1_N"/>
</dbReference>
<feature type="region of interest" description="Disordered" evidence="11">
    <location>
        <begin position="1583"/>
        <end position="1603"/>
    </location>
</feature>
<dbReference type="GO" id="GO:0016020">
    <property type="term" value="C:membrane"/>
    <property type="evidence" value="ECO:0007669"/>
    <property type="project" value="TreeGrafter"/>
</dbReference>
<evidence type="ECO:0000256" key="1">
    <source>
        <dbReference type="ARBA" id="ARBA00008314"/>
    </source>
</evidence>
<comment type="similarity">
    <text evidence="1 9">Belongs to the TRAFAC class myosin-kinesin ATPase superfamily. Myosin family.</text>
</comment>
<dbReference type="Pfam" id="PF00063">
    <property type="entry name" value="Myosin_head"/>
    <property type="match status" value="1"/>
</dbReference>
<evidence type="ECO:0000313" key="14">
    <source>
        <dbReference type="EMBL" id="VDM38582.1"/>
    </source>
</evidence>
<sequence>MSSQPRPSLDQSENDLQYLTVKRIGLADPSLQAEWAEKRYVWVPDPKEGFLFGSILEELSGECLLVKMLETGKEVTVGREDVQTANPPKFDKVEDMSSLSFLNEASVLHNLRQRYYSSLIYTYSGLFCVVVNPYKRMPMIYSEAVVERYRGRKRHEVPPHVFAVTDGAYRSLLHEHEDQSILCTGESGAGKTENTKKVIQYLAHIAGPGRHGRNASAASPFRGQLEDQLLQANPILEAFGNSKTVKNDNSSRFGKFIRINFDQSGYISGANIEHYLLEKSRTVTQAPDERSFHFFYQLVKGADENRKSEYWMLVEALLLEELNNYRFLSNGSAGILNVDDAAEFSRTISAMKIMGFVDSEIDAIMRTVSAVLLLGNMAFSQERTSDQALLDDDTVAQKVSCLLGLPTTDLIKAFLRPRVKVRFICCLIKRVGRDYVHKSQSQEQAQYAVEAIAKACYERMFRWLVNRINRSLSRTSRTGSAFIGILDIAGFEIFEINSFEQLCINYTNEKLQQLFNSTMFVLEQEEYRREGIPWDFIDFGLDLQPTIDLIEKPMGILALLDEQCLFPKATDKSLVEKLIVNQSKHPKFVVPEMRAKSDFAVIHYAGRVDYSADHWLTKNMDPLNDSVVLLLQNSSNSFVAGIWKDVEFASIGVTESANDIFGARTKKGMFRTTGHLYKEQLSRLMSTLQNTCPHFVRCIIPNREKKAGVIVAPLVLEQLRCNGVLEGIRICRQGFPNRILFQEFRQRYETLLARGALPLGFMDGREAVKRILSMTEMDEKVYRIGQSKVFFRAGVLAMLEEKRDRHLAGIVIAFQALCRSFLARRAFKKRIEQSNAVRILQKNGLAWMRLRDWQWWRLFSRVKPLLQITSTEEVIAAKETQLREFREILQRKEDDLTDMTRRMEQVNNERVQLQEQLQAESVEKLENEEMKERLVRRIEELKEQLTNANHQIEEDETKLEKSADARRKLQENLHHLEEQLEVEERAHQKLMLDKTNAEQKLRAVLEERDQLEQFNQKLSKEKGLGDERVAELSASLASEEDKCRQLTKQRARLDMQLADLEQQLSREKNNRSLCETAKRQLLTEKREMKDSVEELQKKLDELNAVLVKKNEELLAALTRCDEEQAQRQTLAKQLRDAFAELQETKEDLVNERSLRYVLLCVPFYVYLINDALKRSKSERGKRDYMEELEALKQELLESQDKTQAVVELRTQREKQFDLLKKELEETTASFELRINEMKQKHAKQVEALNDEIEQLKRLKHQSEKSKELAESELCEKRTMLEQFQCAKSDAEKRRKTAESNLVEWQTRATDAEAERSSIAAALAKLTESTERFAVEQSQKSAVQGKLRDVEQELEMEREIHEDDEKIKQKMEKEIANLKDQLVEMKKKNDDEALEQAEEARKKVLKELEACQKQLKEVEAARMRSEKAKKKLIQENEDAKVELDKVTAQCREMEKKQRKFDQQLAEESANAARIAAERDQLAQDLRERDSKALVTAKEMDEIRFRLDETERSKRALQLELDDVMATKDDAGRNAHELERAKRALDAEVMKMREEIVELEDSYQSSEDARLRLEVNLQTAKSELQKALADKERDNEEKRKSGQRRIRELEDELELERRAKASVLQLKKKVDAHLHEALSGMDTVTKQRDDLARQLRKITQAVKDLQQELDEARTGKESAILQARDSDRKLRTAEGEVSQLAEINAQLNLAKRKIETERDDLAEELATKSLSVGQDEKKRLEAKIVELEELIEEEQSGNELLNDKLKKAQNQVEALTTELTLERSLCEKTDGEKKTLEQKNRELEEKISELVRDDRARAKIVSLESKIQNMEDQYALEVQDKNVALRQVRRLEKKLTEAAAALDEEKRNAEVLKESVDRANTRCRDMRRQFDEIEEQASRERSKMRLLQRTIDELNETNEALSRENAQLKSSAALARRTGMARASSSRFGSDLGSLGRGVRSVSGESTELRQQESASTQGSAYGEDNDFVQPS</sequence>
<dbReference type="FunFam" id="1.20.120.720:FF:000001">
    <property type="entry name" value="Myosin heavy chain, muscle"/>
    <property type="match status" value="1"/>
</dbReference>
<dbReference type="EMBL" id="UYWY01019646">
    <property type="protein sequence ID" value="VDM38582.1"/>
    <property type="molecule type" value="Genomic_DNA"/>
</dbReference>
<dbReference type="Gene3D" id="1.20.5.340">
    <property type="match status" value="2"/>
</dbReference>
<evidence type="ECO:0000256" key="8">
    <source>
        <dbReference type="ARBA" id="ARBA00023203"/>
    </source>
</evidence>
<evidence type="ECO:0000259" key="12">
    <source>
        <dbReference type="PROSITE" id="PS51456"/>
    </source>
</evidence>
<dbReference type="GO" id="GO:0051015">
    <property type="term" value="F:actin filament binding"/>
    <property type="evidence" value="ECO:0007669"/>
    <property type="project" value="InterPro"/>
</dbReference>
<keyword evidence="2 9" id="KW-0547">Nucleotide-binding</keyword>
<reference evidence="14 15" key="2">
    <citation type="submission" date="2018-11" db="EMBL/GenBank/DDBJ databases">
        <authorList>
            <consortium name="Pathogen Informatics"/>
        </authorList>
    </citation>
    <scope>NUCLEOTIDE SEQUENCE [LARGE SCALE GENOMIC DNA]</scope>
</reference>
<keyword evidence="15" id="KW-1185">Reference proteome</keyword>
<feature type="coiled-coil region" evidence="10">
    <location>
        <begin position="875"/>
        <end position="1314"/>
    </location>
</feature>
<dbReference type="GO" id="GO:0045177">
    <property type="term" value="C:apical part of cell"/>
    <property type="evidence" value="ECO:0007669"/>
    <property type="project" value="UniProtKB-ARBA"/>
</dbReference>
<dbReference type="Proteomes" id="UP000050794">
    <property type="component" value="Unassembled WGS sequence"/>
</dbReference>
<dbReference type="InterPro" id="IPR001609">
    <property type="entry name" value="Myosin_head_motor_dom-like"/>
</dbReference>
<dbReference type="FunFam" id="1.20.58.530:FF:000003">
    <property type="entry name" value="Myosin heavy chain 10"/>
    <property type="match status" value="1"/>
</dbReference>
<feature type="compositionally biased region" description="Basic and acidic residues" evidence="11">
    <location>
        <begin position="1586"/>
        <end position="1603"/>
    </location>
</feature>
<dbReference type="SMART" id="SM00242">
    <property type="entry name" value="MYSc"/>
    <property type="match status" value="1"/>
</dbReference>
<dbReference type="Pfam" id="PF02736">
    <property type="entry name" value="Myosin_N"/>
    <property type="match status" value="1"/>
</dbReference>
<accession>A0A183UFJ1</accession>
<dbReference type="WBParaSite" id="TCNE_0000726101-mRNA-1">
    <property type="protein sequence ID" value="TCNE_0000726101-mRNA-1"/>
    <property type="gene ID" value="TCNE_0000726101"/>
</dbReference>
<dbReference type="InterPro" id="IPR027417">
    <property type="entry name" value="P-loop_NTPase"/>
</dbReference>
<feature type="compositionally biased region" description="Low complexity" evidence="11">
    <location>
        <begin position="1950"/>
        <end position="1964"/>
    </location>
</feature>
<dbReference type="FunFam" id="1.20.5.4820:FF:000002">
    <property type="entry name" value="Myosin heavy chain 10"/>
    <property type="match status" value="1"/>
</dbReference>
<dbReference type="Gene3D" id="1.20.120.720">
    <property type="entry name" value="Myosin VI head, motor domain, U50 subdomain"/>
    <property type="match status" value="1"/>
</dbReference>
<evidence type="ECO:0000256" key="10">
    <source>
        <dbReference type="SAM" id="Coils"/>
    </source>
</evidence>
<evidence type="ECO:0000256" key="6">
    <source>
        <dbReference type="ARBA" id="ARBA00023123"/>
    </source>
</evidence>
<keyword evidence="6 9" id="KW-0518">Myosin</keyword>
<dbReference type="CDD" id="cd01377">
    <property type="entry name" value="MYSc_class_II"/>
    <property type="match status" value="1"/>
</dbReference>
<evidence type="ECO:0000256" key="3">
    <source>
        <dbReference type="ARBA" id="ARBA00022840"/>
    </source>
</evidence>
<dbReference type="Gene3D" id="1.20.5.4820">
    <property type="match status" value="1"/>
</dbReference>
<dbReference type="GO" id="GO:0030017">
    <property type="term" value="C:sarcomere"/>
    <property type="evidence" value="ECO:0007669"/>
    <property type="project" value="UniProtKB-ARBA"/>
</dbReference>
<evidence type="ECO:0000259" key="13">
    <source>
        <dbReference type="PROSITE" id="PS51844"/>
    </source>
</evidence>
<evidence type="ECO:0000256" key="2">
    <source>
        <dbReference type="ARBA" id="ARBA00022741"/>
    </source>
</evidence>
<dbReference type="Gene3D" id="1.10.10.820">
    <property type="match status" value="1"/>
</dbReference>
<dbReference type="PANTHER" id="PTHR13140">
    <property type="entry name" value="MYOSIN"/>
    <property type="match status" value="1"/>
</dbReference>
<dbReference type="InterPro" id="IPR036961">
    <property type="entry name" value="Kinesin_motor_dom_sf"/>
</dbReference>
<gene>
    <name evidence="14" type="ORF">TCNE_LOCUS7261</name>
</gene>
<evidence type="ECO:0000256" key="9">
    <source>
        <dbReference type="PROSITE-ProRule" id="PRU00782"/>
    </source>
</evidence>
<keyword evidence="7 9" id="KW-0505">Motor protein</keyword>
<keyword evidence="8 9" id="KW-0009">Actin-binding</keyword>
<evidence type="ECO:0000313" key="16">
    <source>
        <dbReference type="WBParaSite" id="TCNE_0000726101-mRNA-1"/>
    </source>
</evidence>
<dbReference type="PRINTS" id="PR00193">
    <property type="entry name" value="MYOSINHEAVY"/>
</dbReference>
<dbReference type="FunFam" id="3.40.850.10:FF:000101">
    <property type="entry name" value="Slow myosin heavy chain 2"/>
    <property type="match status" value="1"/>
</dbReference>
<evidence type="ECO:0000256" key="5">
    <source>
        <dbReference type="ARBA" id="ARBA00023054"/>
    </source>
</evidence>
<name>A0A183UFJ1_TOXCA</name>
<dbReference type="SUPFAM" id="SSF90257">
    <property type="entry name" value="Myosin rod fragments"/>
    <property type="match status" value="2"/>
</dbReference>
<dbReference type="PROSITE" id="PS51844">
    <property type="entry name" value="SH3_LIKE"/>
    <property type="match status" value="1"/>
</dbReference>
<keyword evidence="5 10" id="KW-0175">Coiled coil</keyword>
<dbReference type="Gene3D" id="1.20.58.530">
    <property type="match status" value="1"/>
</dbReference>
<feature type="binding site" evidence="9">
    <location>
        <begin position="185"/>
        <end position="192"/>
    </location>
    <ligand>
        <name>ATP</name>
        <dbReference type="ChEBI" id="CHEBI:30616"/>
    </ligand>
</feature>
<evidence type="ECO:0000256" key="4">
    <source>
        <dbReference type="ARBA" id="ARBA00022860"/>
    </source>
</evidence>
<dbReference type="Pfam" id="PF01576">
    <property type="entry name" value="Myosin_tail_1"/>
    <property type="match status" value="1"/>
</dbReference>
<dbReference type="PROSITE" id="PS51456">
    <property type="entry name" value="MYOSIN_MOTOR"/>
    <property type="match status" value="1"/>
</dbReference>
<dbReference type="GO" id="GO:0000146">
    <property type="term" value="F:microfilament motor activity"/>
    <property type="evidence" value="ECO:0007669"/>
    <property type="project" value="TreeGrafter"/>
</dbReference>
<evidence type="ECO:0000256" key="11">
    <source>
        <dbReference type="SAM" id="MobiDB-lite"/>
    </source>
</evidence>
<dbReference type="GO" id="GO:0016459">
    <property type="term" value="C:myosin complex"/>
    <property type="evidence" value="ECO:0007669"/>
    <property type="project" value="UniProtKB-KW"/>
</dbReference>
<evidence type="ECO:0000313" key="15">
    <source>
        <dbReference type="Proteomes" id="UP000050794"/>
    </source>
</evidence>
<protein>
    <submittedName>
        <fullName evidence="16">Myosin head</fullName>
    </submittedName>
</protein>
<dbReference type="PROSITE" id="PS50096">
    <property type="entry name" value="IQ"/>
    <property type="match status" value="1"/>
</dbReference>
<dbReference type="InterPro" id="IPR004009">
    <property type="entry name" value="SH3_Myosin"/>
</dbReference>
<feature type="domain" description="Myosin motor" evidence="12">
    <location>
        <begin position="91"/>
        <end position="804"/>
    </location>
</feature>
<dbReference type="PANTHER" id="PTHR13140:SF857">
    <property type="entry name" value="MYOSIN-11"/>
    <property type="match status" value="1"/>
</dbReference>
<dbReference type="GO" id="GO:0007015">
    <property type="term" value="P:actin filament organization"/>
    <property type="evidence" value="ECO:0007669"/>
    <property type="project" value="TreeGrafter"/>
</dbReference>
<evidence type="ECO:0000256" key="7">
    <source>
        <dbReference type="ARBA" id="ARBA00023175"/>
    </source>
</evidence>
<dbReference type="Gene3D" id="3.40.850.10">
    <property type="entry name" value="Kinesin motor domain"/>
    <property type="match status" value="1"/>
</dbReference>
<reference evidence="16" key="1">
    <citation type="submission" date="2016-06" db="UniProtKB">
        <authorList>
            <consortium name="WormBaseParasite"/>
        </authorList>
    </citation>
    <scope>IDENTIFICATION</scope>
</reference>
<keyword evidence="3 9" id="KW-0067">ATP-binding</keyword>
<dbReference type="InterPro" id="IPR002928">
    <property type="entry name" value="Myosin_tail"/>
</dbReference>
<dbReference type="SUPFAM" id="SSF52540">
    <property type="entry name" value="P-loop containing nucleoside triphosphate hydrolases"/>
    <property type="match status" value="1"/>
</dbReference>
<feature type="region of interest" description="Actin-binding" evidence="9">
    <location>
        <begin position="681"/>
        <end position="703"/>
    </location>
</feature>
<dbReference type="Gene3D" id="2.30.30.360">
    <property type="entry name" value="Myosin S1 fragment, N-terminal"/>
    <property type="match status" value="1"/>
</dbReference>
<dbReference type="GO" id="GO:0005524">
    <property type="term" value="F:ATP binding"/>
    <property type="evidence" value="ECO:0007669"/>
    <property type="project" value="UniProtKB-UniRule"/>
</dbReference>